<dbReference type="Pfam" id="PF06835">
    <property type="entry name" value="LptC"/>
    <property type="match status" value="1"/>
</dbReference>
<keyword evidence="1 6" id="KW-1003">Cell membrane</keyword>
<sequence length="189" mass="21327">MSWRSILNIMLLIAAIVSGWSAWHQRKHMQATPPQDITTDYTLHDFKMVALDKQTGKESLTLHAPQMQHNHTDSTAEVTTPLFMIPDKSGQHWTLHAQTGWLNKDGTLLRLREDVKGDSPTDPGQVPTTFRTQSLDVYPNHRLAKTADTVTITHQGIIQTGVGFEVNTQTQQYKLLSKVNTRYEPSAAR</sequence>
<evidence type="ECO:0000256" key="1">
    <source>
        <dbReference type="ARBA" id="ARBA00022475"/>
    </source>
</evidence>
<dbReference type="PANTHER" id="PTHR37481:SF1">
    <property type="entry name" value="LIPOPOLYSACCHARIDE EXPORT SYSTEM PROTEIN LPTC"/>
    <property type="match status" value="1"/>
</dbReference>
<evidence type="ECO:0000256" key="3">
    <source>
        <dbReference type="ARBA" id="ARBA00022692"/>
    </source>
</evidence>
<dbReference type="InterPro" id="IPR052363">
    <property type="entry name" value="LPS_export_LptC"/>
</dbReference>
<keyword evidence="3 6" id="KW-0812">Transmembrane</keyword>
<keyword evidence="8" id="KW-1185">Reference proteome</keyword>
<comment type="subcellular location">
    <subcellularLocation>
        <location evidence="6">Cell inner membrane</location>
        <topology evidence="6">Single-pass membrane protein</topology>
    </subcellularLocation>
</comment>
<comment type="similarity">
    <text evidence="6">Belongs to the LptC family.</text>
</comment>
<comment type="function">
    <text evidence="6">Involved in the assembly of lipopolysaccharide (LPS). Required for the translocation of LPS from the inner membrane to the outer membrane. Facilitates the transfer of LPS from the inner membrane to the periplasmic protein LptA. Could be a docking site for LptA.</text>
</comment>
<dbReference type="Gene3D" id="2.60.450.10">
    <property type="entry name" value="Lipopolysaccharide (LPS) transport protein A like domain"/>
    <property type="match status" value="1"/>
</dbReference>
<evidence type="ECO:0000313" key="7">
    <source>
        <dbReference type="EMBL" id="MCD8472291.1"/>
    </source>
</evidence>
<evidence type="ECO:0000256" key="5">
    <source>
        <dbReference type="ARBA" id="ARBA00023136"/>
    </source>
</evidence>
<dbReference type="EMBL" id="JAJPPU010000001">
    <property type="protein sequence ID" value="MCD8472291.1"/>
    <property type="molecule type" value="Genomic_DNA"/>
</dbReference>
<gene>
    <name evidence="6 7" type="primary">lptC</name>
    <name evidence="7" type="ORF">LPH55_02100</name>
</gene>
<dbReference type="HAMAP" id="MF_01915">
    <property type="entry name" value="LPS_assembly_LptC"/>
    <property type="match status" value="1"/>
</dbReference>
<evidence type="ECO:0000256" key="4">
    <source>
        <dbReference type="ARBA" id="ARBA00022989"/>
    </source>
</evidence>
<keyword evidence="5 6" id="KW-0472">Membrane</keyword>
<comment type="caution">
    <text evidence="7">The sequence shown here is derived from an EMBL/GenBank/DDBJ whole genome shotgun (WGS) entry which is preliminary data.</text>
</comment>
<reference evidence="7" key="1">
    <citation type="submission" date="2021-11" db="EMBL/GenBank/DDBJ databases">
        <title>Genome sequence of Xylella taiwanensis PLS432.</title>
        <authorList>
            <person name="Weng L.-W."/>
            <person name="Su C.-C."/>
            <person name="Tsai C.-W."/>
            <person name="Kuo C.-H."/>
        </authorList>
    </citation>
    <scope>NUCLEOTIDE SEQUENCE</scope>
    <source>
        <strain evidence="7">PLS432</strain>
    </source>
</reference>
<comment type="subunit">
    <text evidence="6">Component of the lipopolysaccharide transport and assembly complex. Interacts with LptA and the LptBFG transporter complex.</text>
</comment>
<dbReference type="NCBIfam" id="TIGR04409">
    <property type="entry name" value="LptC_YrbK"/>
    <property type="match status" value="1"/>
</dbReference>
<dbReference type="InterPro" id="IPR026265">
    <property type="entry name" value="LptC"/>
</dbReference>
<name>A0ABS8TTA4_9GAMM</name>
<proteinExistence type="inferred from homology"/>
<accession>A0ABS8TTA4</accession>
<protein>
    <recommendedName>
        <fullName evidence="6">Lipopolysaccharide export system protein LptC</fullName>
    </recommendedName>
</protein>
<evidence type="ECO:0000313" key="8">
    <source>
        <dbReference type="Proteomes" id="UP001430701"/>
    </source>
</evidence>
<dbReference type="RefSeq" id="WP_114867169.1">
    <property type="nucleotide sequence ID" value="NZ_CP053627.1"/>
</dbReference>
<evidence type="ECO:0000256" key="6">
    <source>
        <dbReference type="HAMAP-Rule" id="MF_01915"/>
    </source>
</evidence>
<organism evidence="7 8">
    <name type="scientific">Xylella taiwanensis</name>
    <dbReference type="NCBI Taxonomy" id="1444770"/>
    <lineage>
        <taxon>Bacteria</taxon>
        <taxon>Pseudomonadati</taxon>
        <taxon>Pseudomonadota</taxon>
        <taxon>Gammaproteobacteria</taxon>
        <taxon>Lysobacterales</taxon>
        <taxon>Lysobacteraceae</taxon>
        <taxon>Xylella</taxon>
    </lineage>
</organism>
<dbReference type="InterPro" id="IPR010664">
    <property type="entry name" value="LipoPS_assembly_LptC-rel"/>
</dbReference>
<feature type="transmembrane region" description="Helical" evidence="6">
    <location>
        <begin position="6"/>
        <end position="23"/>
    </location>
</feature>
<evidence type="ECO:0000256" key="2">
    <source>
        <dbReference type="ARBA" id="ARBA00022519"/>
    </source>
</evidence>
<dbReference type="PANTHER" id="PTHR37481">
    <property type="entry name" value="LIPOPOLYSACCHARIDE EXPORT SYSTEM PROTEIN LPTC"/>
    <property type="match status" value="1"/>
</dbReference>
<dbReference type="Proteomes" id="UP001430701">
    <property type="component" value="Unassembled WGS sequence"/>
</dbReference>
<keyword evidence="4 6" id="KW-1133">Transmembrane helix</keyword>
<keyword evidence="2 6" id="KW-0997">Cell inner membrane</keyword>
<dbReference type="GeneID" id="68901307"/>